<evidence type="ECO:0000313" key="18">
    <source>
        <dbReference type="Proteomes" id="UP000563151"/>
    </source>
</evidence>
<protein>
    <recommendedName>
        <fullName evidence="3">histidine kinase</fullName>
        <ecNumber evidence="3">2.7.13.3</ecNumber>
    </recommendedName>
</protein>
<evidence type="ECO:0000256" key="8">
    <source>
        <dbReference type="ARBA" id="ARBA00022741"/>
    </source>
</evidence>
<dbReference type="InterPro" id="IPR036890">
    <property type="entry name" value="HATPase_C_sf"/>
</dbReference>
<comment type="caution">
    <text evidence="17">The sequence shown here is derived from an EMBL/GenBank/DDBJ whole genome shotgun (WGS) entry which is preliminary data.</text>
</comment>
<dbReference type="GO" id="GO:0000155">
    <property type="term" value="F:phosphorelay sensor kinase activity"/>
    <property type="evidence" value="ECO:0007669"/>
    <property type="project" value="InterPro"/>
</dbReference>
<dbReference type="Gene3D" id="6.10.340.10">
    <property type="match status" value="1"/>
</dbReference>
<evidence type="ECO:0000256" key="13">
    <source>
        <dbReference type="ARBA" id="ARBA00023136"/>
    </source>
</evidence>
<feature type="domain" description="Histidine kinase" evidence="16">
    <location>
        <begin position="241"/>
        <end position="454"/>
    </location>
</feature>
<keyword evidence="10" id="KW-0067">ATP-binding</keyword>
<dbReference type="Pfam" id="PF00512">
    <property type="entry name" value="HisKA"/>
    <property type="match status" value="1"/>
</dbReference>
<evidence type="ECO:0000256" key="5">
    <source>
        <dbReference type="ARBA" id="ARBA00022553"/>
    </source>
</evidence>
<dbReference type="SMART" id="SM00387">
    <property type="entry name" value="HATPase_c"/>
    <property type="match status" value="1"/>
</dbReference>
<keyword evidence="8" id="KW-0547">Nucleotide-binding</keyword>
<dbReference type="InterPro" id="IPR005467">
    <property type="entry name" value="His_kinase_dom"/>
</dbReference>
<name>A0A923EAH8_CLOTT</name>
<feature type="coiled-coil region" evidence="14">
    <location>
        <begin position="207"/>
        <end position="241"/>
    </location>
</feature>
<evidence type="ECO:0000256" key="11">
    <source>
        <dbReference type="ARBA" id="ARBA00022989"/>
    </source>
</evidence>
<dbReference type="CDD" id="cd00075">
    <property type="entry name" value="HATPase"/>
    <property type="match status" value="1"/>
</dbReference>
<evidence type="ECO:0000256" key="1">
    <source>
        <dbReference type="ARBA" id="ARBA00000085"/>
    </source>
</evidence>
<dbReference type="InterPro" id="IPR003661">
    <property type="entry name" value="HisK_dim/P_dom"/>
</dbReference>
<reference evidence="17 18" key="1">
    <citation type="submission" date="2020-04" db="EMBL/GenBank/DDBJ databases">
        <title>Genomic insights into acetone-butanol-ethanol (ABE) fermentation by sequencing solventogenic clostridia strains.</title>
        <authorList>
            <person name="Brown S."/>
        </authorList>
    </citation>
    <scope>NUCLEOTIDE SEQUENCE [LARGE SCALE GENOMIC DNA]</scope>
    <source>
        <strain evidence="17 18">DJ011</strain>
    </source>
</reference>
<keyword evidence="13 15" id="KW-0472">Membrane</keyword>
<keyword evidence="14" id="KW-0175">Coiled coil</keyword>
<dbReference type="InterPro" id="IPR003594">
    <property type="entry name" value="HATPase_dom"/>
</dbReference>
<evidence type="ECO:0000256" key="6">
    <source>
        <dbReference type="ARBA" id="ARBA00022679"/>
    </source>
</evidence>
<dbReference type="SMART" id="SM00388">
    <property type="entry name" value="HisKA"/>
    <property type="match status" value="1"/>
</dbReference>
<feature type="transmembrane region" description="Helical" evidence="15">
    <location>
        <begin position="160"/>
        <end position="178"/>
    </location>
</feature>
<evidence type="ECO:0000313" key="17">
    <source>
        <dbReference type="EMBL" id="MBC2398134.1"/>
    </source>
</evidence>
<keyword evidence="4" id="KW-1003">Cell membrane</keyword>
<dbReference type="EMBL" id="JAAZWO010000010">
    <property type="protein sequence ID" value="MBC2398134.1"/>
    <property type="molecule type" value="Genomic_DNA"/>
</dbReference>
<dbReference type="AlphaFoldDB" id="A0A923EAH8"/>
<keyword evidence="5" id="KW-0597">Phosphoprotein</keyword>
<accession>A0A923EAH8</accession>
<keyword evidence="18" id="KW-1185">Reference proteome</keyword>
<evidence type="ECO:0000259" key="16">
    <source>
        <dbReference type="PROSITE" id="PS50109"/>
    </source>
</evidence>
<evidence type="ECO:0000256" key="9">
    <source>
        <dbReference type="ARBA" id="ARBA00022777"/>
    </source>
</evidence>
<keyword evidence="6" id="KW-0808">Transferase</keyword>
<dbReference type="CDD" id="cd00082">
    <property type="entry name" value="HisKA"/>
    <property type="match status" value="1"/>
</dbReference>
<evidence type="ECO:0000256" key="14">
    <source>
        <dbReference type="SAM" id="Coils"/>
    </source>
</evidence>
<sequence length="454" mass="52421">MQSIRRKILVFILFSALSSLILSAVFVNITINNTFKDYMEELQDKRDKRIVQYFEQIYKRDGEWKNDSGGELMHEAYMSNYCLTLMDKNKNVIWTMDPNEIKAKMHMENMMGKNKGIYTTHTYEIKSANSIVGYISLGQYCSLLLSEEDVKFKSEVNKSILTSVIFTVVLTILISLYLSKEFSNPIKKVSDVSVELSKGNYDIDWQRNSNILEIRNLENSINELKEKLKEQDNLRKRLVSDISHEIRTPLNILQNNLEAMIDGVFPITDEALSGLNDEVVRFGKLLDNLNVLKKFEGEDIELKLEKLSLEKIISSVINDFYITIKDRGLKLYFNKGIEKDYYILGDENRLKQVFINLLSNAIKFNKEHGEIWINIIKTKEAIIVEIIDNGIGISKKDLPFIFERLYRSDKSRHEREGKGIGLTIVKKIINLHSASISIDSELGKGTIVKIIFDI</sequence>
<dbReference type="PRINTS" id="PR00344">
    <property type="entry name" value="BCTRLSENSOR"/>
</dbReference>
<dbReference type="PROSITE" id="PS50109">
    <property type="entry name" value="HIS_KIN"/>
    <property type="match status" value="1"/>
</dbReference>
<dbReference type="InterPro" id="IPR004358">
    <property type="entry name" value="Sig_transdc_His_kin-like_C"/>
</dbReference>
<comment type="catalytic activity">
    <reaction evidence="1">
        <text>ATP + protein L-histidine = ADP + protein N-phospho-L-histidine.</text>
        <dbReference type="EC" id="2.7.13.3"/>
    </reaction>
</comment>
<dbReference type="RefSeq" id="WP_035152200.1">
    <property type="nucleotide sequence ID" value="NZ_JAAZWO010000010.1"/>
</dbReference>
<dbReference type="SUPFAM" id="SSF47384">
    <property type="entry name" value="Homodimeric domain of signal transducing histidine kinase"/>
    <property type="match status" value="1"/>
</dbReference>
<evidence type="ECO:0000256" key="4">
    <source>
        <dbReference type="ARBA" id="ARBA00022475"/>
    </source>
</evidence>
<keyword evidence="7 15" id="KW-0812">Transmembrane</keyword>
<keyword evidence="11 15" id="KW-1133">Transmembrane helix</keyword>
<dbReference type="Gene3D" id="1.10.287.130">
    <property type="match status" value="1"/>
</dbReference>
<dbReference type="GO" id="GO:0005524">
    <property type="term" value="F:ATP binding"/>
    <property type="evidence" value="ECO:0007669"/>
    <property type="project" value="UniProtKB-KW"/>
</dbReference>
<keyword evidence="12" id="KW-0902">Two-component regulatory system</keyword>
<dbReference type="Proteomes" id="UP000563151">
    <property type="component" value="Unassembled WGS sequence"/>
</dbReference>
<dbReference type="PANTHER" id="PTHR45528:SF1">
    <property type="entry name" value="SENSOR HISTIDINE KINASE CPXA"/>
    <property type="match status" value="1"/>
</dbReference>
<evidence type="ECO:0000256" key="2">
    <source>
        <dbReference type="ARBA" id="ARBA00004651"/>
    </source>
</evidence>
<proteinExistence type="predicted"/>
<dbReference type="SUPFAM" id="SSF55874">
    <property type="entry name" value="ATPase domain of HSP90 chaperone/DNA topoisomerase II/histidine kinase"/>
    <property type="match status" value="1"/>
</dbReference>
<dbReference type="InterPro" id="IPR036097">
    <property type="entry name" value="HisK_dim/P_sf"/>
</dbReference>
<evidence type="ECO:0000256" key="15">
    <source>
        <dbReference type="SAM" id="Phobius"/>
    </source>
</evidence>
<dbReference type="FunFam" id="3.30.565.10:FF:000006">
    <property type="entry name" value="Sensor histidine kinase WalK"/>
    <property type="match status" value="1"/>
</dbReference>
<dbReference type="PANTHER" id="PTHR45528">
    <property type="entry name" value="SENSOR HISTIDINE KINASE CPXA"/>
    <property type="match status" value="1"/>
</dbReference>
<dbReference type="EC" id="2.7.13.3" evidence="3"/>
<dbReference type="Pfam" id="PF02518">
    <property type="entry name" value="HATPase_c"/>
    <property type="match status" value="1"/>
</dbReference>
<gene>
    <name evidence="17" type="ORF">HGG79_10150</name>
</gene>
<keyword evidence="9 17" id="KW-0418">Kinase</keyword>
<evidence type="ECO:0000256" key="10">
    <source>
        <dbReference type="ARBA" id="ARBA00022840"/>
    </source>
</evidence>
<dbReference type="Gene3D" id="3.30.565.10">
    <property type="entry name" value="Histidine kinase-like ATPase, C-terminal domain"/>
    <property type="match status" value="1"/>
</dbReference>
<evidence type="ECO:0000256" key="12">
    <source>
        <dbReference type="ARBA" id="ARBA00023012"/>
    </source>
</evidence>
<evidence type="ECO:0000256" key="3">
    <source>
        <dbReference type="ARBA" id="ARBA00012438"/>
    </source>
</evidence>
<dbReference type="InterPro" id="IPR050398">
    <property type="entry name" value="HssS/ArlS-like"/>
</dbReference>
<dbReference type="GO" id="GO:0005886">
    <property type="term" value="C:plasma membrane"/>
    <property type="evidence" value="ECO:0007669"/>
    <property type="project" value="UniProtKB-SubCell"/>
</dbReference>
<organism evidence="17 18">
    <name type="scientific">Clostridium tetanomorphum</name>
    <dbReference type="NCBI Taxonomy" id="1553"/>
    <lineage>
        <taxon>Bacteria</taxon>
        <taxon>Bacillati</taxon>
        <taxon>Bacillota</taxon>
        <taxon>Clostridia</taxon>
        <taxon>Eubacteriales</taxon>
        <taxon>Clostridiaceae</taxon>
        <taxon>Clostridium</taxon>
    </lineage>
</organism>
<comment type="subcellular location">
    <subcellularLocation>
        <location evidence="2">Cell membrane</location>
        <topology evidence="2">Multi-pass membrane protein</topology>
    </subcellularLocation>
</comment>
<evidence type="ECO:0000256" key="7">
    <source>
        <dbReference type="ARBA" id="ARBA00022692"/>
    </source>
</evidence>